<dbReference type="AlphaFoldDB" id="A0A4R4VXB1"/>
<comment type="caution">
    <text evidence="3">The sequence shown here is derived from an EMBL/GenBank/DDBJ whole genome shotgun (WGS) entry which is preliminary data.</text>
</comment>
<evidence type="ECO:0000313" key="4">
    <source>
        <dbReference type="Proteomes" id="UP000295258"/>
    </source>
</evidence>
<proteinExistence type="predicted"/>
<dbReference type="InterPro" id="IPR050300">
    <property type="entry name" value="GDXG_lipolytic_enzyme"/>
</dbReference>
<dbReference type="SUPFAM" id="SSF53474">
    <property type="entry name" value="alpha/beta-Hydrolases"/>
    <property type="match status" value="1"/>
</dbReference>
<dbReference type="Pfam" id="PF07859">
    <property type="entry name" value="Abhydrolase_3"/>
    <property type="match status" value="1"/>
</dbReference>
<evidence type="ECO:0000259" key="2">
    <source>
        <dbReference type="Pfam" id="PF07859"/>
    </source>
</evidence>
<reference evidence="3 4" key="1">
    <citation type="submission" date="2019-03" db="EMBL/GenBank/DDBJ databases">
        <title>Draft genome sequences of novel Actinobacteria.</title>
        <authorList>
            <person name="Sahin N."/>
            <person name="Ay H."/>
            <person name="Saygin H."/>
        </authorList>
    </citation>
    <scope>NUCLEOTIDE SEQUENCE [LARGE SCALE GENOMIC DNA]</scope>
    <source>
        <strain evidence="3 4">KC310</strain>
    </source>
</reference>
<protein>
    <submittedName>
        <fullName evidence="3">Alpha/beta hydrolase</fullName>
    </submittedName>
</protein>
<feature type="domain" description="Alpha/beta hydrolase fold-3" evidence="2">
    <location>
        <begin position="84"/>
        <end position="286"/>
    </location>
</feature>
<dbReference type="Gene3D" id="3.40.50.1820">
    <property type="entry name" value="alpha/beta hydrolase"/>
    <property type="match status" value="1"/>
</dbReference>
<gene>
    <name evidence="3" type="ORF">E1292_13240</name>
</gene>
<dbReference type="InterPro" id="IPR013094">
    <property type="entry name" value="AB_hydrolase_3"/>
</dbReference>
<sequence length="312" mass="33185">MPVLPELVPMLARIQEARKHLPDASTPVAERRAAIHRGMDQRAATVARPAPPVTVTDHEIEVDGGRITVRAYTPGRSGPLPCHVYVHGGGWWLGELRHRDAICGLLAAEAGCVVVSVAHRLAPEHRFPVPVHDCHTAVRWVAGQADLLGIDPARLSIGGDSSGANLAAATALMLRDQGGPALRAQVLEIPVLDLTASRPALDPGAVVLTPDELAANVEQYCAPEQRRDAYASPLLADDLTGLPPALIMTAEYDILSGDGEAYARALTKAGVPARLTCWPGHVHGSHELTAMLESAREWQAQVAAFLRAELDA</sequence>
<evidence type="ECO:0000313" key="3">
    <source>
        <dbReference type="EMBL" id="TDD07464.1"/>
    </source>
</evidence>
<dbReference type="PANTHER" id="PTHR48081:SF8">
    <property type="entry name" value="ALPHA_BETA HYDROLASE FOLD-3 DOMAIN-CONTAINING PROTEIN-RELATED"/>
    <property type="match status" value="1"/>
</dbReference>
<keyword evidence="4" id="KW-1185">Reference proteome</keyword>
<dbReference type="PANTHER" id="PTHR48081">
    <property type="entry name" value="AB HYDROLASE SUPERFAMILY PROTEIN C4A8.06C"/>
    <property type="match status" value="1"/>
</dbReference>
<dbReference type="EMBL" id="SMKO01000026">
    <property type="protein sequence ID" value="TDD07464.1"/>
    <property type="molecule type" value="Genomic_DNA"/>
</dbReference>
<accession>A0A4R4VXB1</accession>
<keyword evidence="1 3" id="KW-0378">Hydrolase</keyword>
<name>A0A4R4VXB1_9ACTN</name>
<dbReference type="GO" id="GO:0016787">
    <property type="term" value="F:hydrolase activity"/>
    <property type="evidence" value="ECO:0007669"/>
    <property type="project" value="UniProtKB-KW"/>
</dbReference>
<evidence type="ECO:0000256" key="1">
    <source>
        <dbReference type="ARBA" id="ARBA00022801"/>
    </source>
</evidence>
<dbReference type="Proteomes" id="UP000295258">
    <property type="component" value="Unassembled WGS sequence"/>
</dbReference>
<dbReference type="RefSeq" id="WP_132595433.1">
    <property type="nucleotide sequence ID" value="NZ_SMKO01000026.1"/>
</dbReference>
<organism evidence="3 4">
    <name type="scientific">Nonomuraea deserti</name>
    <dbReference type="NCBI Taxonomy" id="1848322"/>
    <lineage>
        <taxon>Bacteria</taxon>
        <taxon>Bacillati</taxon>
        <taxon>Actinomycetota</taxon>
        <taxon>Actinomycetes</taxon>
        <taxon>Streptosporangiales</taxon>
        <taxon>Streptosporangiaceae</taxon>
        <taxon>Nonomuraea</taxon>
    </lineage>
</organism>
<dbReference type="InterPro" id="IPR029058">
    <property type="entry name" value="AB_hydrolase_fold"/>
</dbReference>